<keyword evidence="1" id="KW-0812">Transmembrane</keyword>
<evidence type="ECO:0000256" key="1">
    <source>
        <dbReference type="SAM" id="Phobius"/>
    </source>
</evidence>
<keyword evidence="3" id="KW-1185">Reference proteome</keyword>
<dbReference type="AlphaFoldDB" id="A0A9P4I888"/>
<evidence type="ECO:0000313" key="3">
    <source>
        <dbReference type="Proteomes" id="UP000799772"/>
    </source>
</evidence>
<dbReference type="Proteomes" id="UP000799772">
    <property type="component" value="Unassembled WGS sequence"/>
</dbReference>
<dbReference type="EMBL" id="ML978134">
    <property type="protein sequence ID" value="KAF2094500.1"/>
    <property type="molecule type" value="Genomic_DNA"/>
</dbReference>
<comment type="caution">
    <text evidence="2">The sequence shown here is derived from an EMBL/GenBank/DDBJ whole genome shotgun (WGS) entry which is preliminary data.</text>
</comment>
<keyword evidence="1" id="KW-1133">Transmembrane helix</keyword>
<dbReference type="OrthoDB" id="3540210at2759"/>
<name>A0A9P4I888_9PEZI</name>
<protein>
    <submittedName>
        <fullName evidence="2">Uncharacterized protein</fullName>
    </submittedName>
</protein>
<accession>A0A9P4I888</accession>
<gene>
    <name evidence="2" type="ORF">NA57DRAFT_60541</name>
</gene>
<evidence type="ECO:0000313" key="2">
    <source>
        <dbReference type="EMBL" id="KAF2094500.1"/>
    </source>
</evidence>
<keyword evidence="1" id="KW-0472">Membrane</keyword>
<feature type="transmembrane region" description="Helical" evidence="1">
    <location>
        <begin position="439"/>
        <end position="459"/>
    </location>
</feature>
<reference evidence="2" key="1">
    <citation type="journal article" date="2020" name="Stud. Mycol.">
        <title>101 Dothideomycetes genomes: a test case for predicting lifestyles and emergence of pathogens.</title>
        <authorList>
            <person name="Haridas S."/>
            <person name="Albert R."/>
            <person name="Binder M."/>
            <person name="Bloem J."/>
            <person name="Labutti K."/>
            <person name="Salamov A."/>
            <person name="Andreopoulos B."/>
            <person name="Baker S."/>
            <person name="Barry K."/>
            <person name="Bills G."/>
            <person name="Bluhm B."/>
            <person name="Cannon C."/>
            <person name="Castanera R."/>
            <person name="Culley D."/>
            <person name="Daum C."/>
            <person name="Ezra D."/>
            <person name="Gonzalez J."/>
            <person name="Henrissat B."/>
            <person name="Kuo A."/>
            <person name="Liang C."/>
            <person name="Lipzen A."/>
            <person name="Lutzoni F."/>
            <person name="Magnuson J."/>
            <person name="Mondo S."/>
            <person name="Nolan M."/>
            <person name="Ohm R."/>
            <person name="Pangilinan J."/>
            <person name="Park H.-J."/>
            <person name="Ramirez L."/>
            <person name="Alfaro M."/>
            <person name="Sun H."/>
            <person name="Tritt A."/>
            <person name="Yoshinaga Y."/>
            <person name="Zwiers L.-H."/>
            <person name="Turgeon B."/>
            <person name="Goodwin S."/>
            <person name="Spatafora J."/>
            <person name="Crous P."/>
            <person name="Grigoriev I."/>
        </authorList>
    </citation>
    <scope>NUCLEOTIDE SEQUENCE</scope>
    <source>
        <strain evidence="2">CBS 133067</strain>
    </source>
</reference>
<proteinExistence type="predicted"/>
<sequence>MLAYMIDNTVETKMDTFLALLLFSLLLLVTEPTSDILTNTLGILVTIACSRLFRMGLRGLEILGLFLEDARDPESFAWRNIRAGLDTMSPYESSVQAESATLAESCLNADSPDCGSFIDPALSITVENSTCPFDAHLCYGNGVSPIRISTGAVSARKIGINSPGLLEFNRTTVCSPVNMNRTYVNLVSQQGNKWTFGYYYGRSYGWPTTSYETIRRGDRGDLPNYEVAPLWSDGSPSNPWLPIRELTPEFGSSTTLVIIVSQKINYLERRSDPIFPAEDNTTFSGDPRIYYINLSGPGTVLACVDKSEWRYPAVNELWFLLGQLPTKEMHDSRNGKALYLLINSLIGSTIYSSFNLRLASALNAQSRITGFVSLPLAKEQWKTEVQQLFNASLARIMINARDIARGAKSEYYGFKKAPRVEIDICDGTYLMKTSGWKNINFTGMMWVLCTSVLVMLLAIPFTVQINSRDVDVLPIEYVCKWPWNFAKWLGKLAKEVGHFISRIWESRPQFPSWQAIKQTISRIFTC</sequence>
<organism evidence="2 3">
    <name type="scientific">Rhizodiscina lignyota</name>
    <dbReference type="NCBI Taxonomy" id="1504668"/>
    <lineage>
        <taxon>Eukaryota</taxon>
        <taxon>Fungi</taxon>
        <taxon>Dikarya</taxon>
        <taxon>Ascomycota</taxon>
        <taxon>Pezizomycotina</taxon>
        <taxon>Dothideomycetes</taxon>
        <taxon>Pleosporomycetidae</taxon>
        <taxon>Aulographales</taxon>
        <taxon>Rhizodiscinaceae</taxon>
        <taxon>Rhizodiscina</taxon>
    </lineage>
</organism>